<dbReference type="GO" id="GO:0015645">
    <property type="term" value="F:fatty acid ligase activity"/>
    <property type="evidence" value="ECO:0007669"/>
    <property type="project" value="TreeGrafter"/>
</dbReference>
<dbReference type="SUPFAM" id="SSF56801">
    <property type="entry name" value="Acetyl-CoA synthetase-like"/>
    <property type="match status" value="1"/>
</dbReference>
<evidence type="ECO:0000256" key="1">
    <source>
        <dbReference type="ARBA" id="ARBA00006432"/>
    </source>
</evidence>
<evidence type="ECO:0000256" key="2">
    <source>
        <dbReference type="ARBA" id="ARBA00022598"/>
    </source>
</evidence>
<dbReference type="EMBL" id="AP035768">
    <property type="protein sequence ID" value="BFO16685.1"/>
    <property type="molecule type" value="Genomic_DNA"/>
</dbReference>
<keyword evidence="2" id="KW-0436">Ligase</keyword>
<name>A0AAT9HGS2_9ACTN</name>
<proteinExistence type="inferred from homology"/>
<dbReference type="GO" id="GO:0005524">
    <property type="term" value="F:ATP binding"/>
    <property type="evidence" value="ECO:0007669"/>
    <property type="project" value="UniProtKB-KW"/>
</dbReference>
<sequence length="112" mass="12970">MTTATEAFRAARDFLLEHREDYTTAYREFAWPRPERFNWALDWFDAIADGNDRTALHLVEEDGDETRLSFAALSRRSDQVANWLRSGACVPRTGCWSCSATRRSCGRPPWPR</sequence>
<evidence type="ECO:0000313" key="5">
    <source>
        <dbReference type="EMBL" id="BFO16685.1"/>
    </source>
</evidence>
<dbReference type="Gene3D" id="3.40.50.12780">
    <property type="entry name" value="N-terminal domain of ligase-like"/>
    <property type="match status" value="1"/>
</dbReference>
<evidence type="ECO:0000256" key="4">
    <source>
        <dbReference type="ARBA" id="ARBA00022840"/>
    </source>
</evidence>
<keyword evidence="3" id="KW-0547">Nucleotide-binding</keyword>
<keyword evidence="4" id="KW-0067">ATP-binding</keyword>
<dbReference type="PANTHER" id="PTHR43605:SF10">
    <property type="entry name" value="ACYL-COA SYNTHETASE MEDIUM CHAIN FAMILY MEMBER 3"/>
    <property type="match status" value="1"/>
</dbReference>
<dbReference type="AlphaFoldDB" id="A0AAT9HGS2"/>
<dbReference type="PANTHER" id="PTHR43605">
    <property type="entry name" value="ACYL-COENZYME A SYNTHETASE"/>
    <property type="match status" value="1"/>
</dbReference>
<protein>
    <submittedName>
        <fullName evidence="5">Uncharacterized protein</fullName>
    </submittedName>
</protein>
<dbReference type="GO" id="GO:0006633">
    <property type="term" value="P:fatty acid biosynthetic process"/>
    <property type="evidence" value="ECO:0007669"/>
    <property type="project" value="TreeGrafter"/>
</dbReference>
<comment type="similarity">
    <text evidence="1">Belongs to the ATP-dependent AMP-binding enzyme family.</text>
</comment>
<dbReference type="GO" id="GO:0006637">
    <property type="term" value="P:acyl-CoA metabolic process"/>
    <property type="evidence" value="ECO:0007669"/>
    <property type="project" value="TreeGrafter"/>
</dbReference>
<gene>
    <name evidence="5" type="ORF">SHKM778_30730</name>
</gene>
<dbReference type="InterPro" id="IPR051087">
    <property type="entry name" value="Mitochondrial_ACSM"/>
</dbReference>
<reference evidence="5" key="1">
    <citation type="submission" date="2024-06" db="EMBL/GenBank/DDBJ databases">
        <authorList>
            <consortium name="consrtm"/>
            <person name="Uemura M."/>
            <person name="Terahara T."/>
        </authorList>
    </citation>
    <scope>NUCLEOTIDE SEQUENCE</scope>
    <source>
        <strain evidence="5">KM77-8</strain>
    </source>
</reference>
<organism evidence="5">
    <name type="scientific">Streptomyces haneummycinicus</name>
    <dbReference type="NCBI Taxonomy" id="3074435"/>
    <lineage>
        <taxon>Bacteria</taxon>
        <taxon>Bacillati</taxon>
        <taxon>Actinomycetota</taxon>
        <taxon>Actinomycetes</taxon>
        <taxon>Kitasatosporales</taxon>
        <taxon>Streptomycetaceae</taxon>
        <taxon>Streptomyces</taxon>
    </lineage>
</organism>
<evidence type="ECO:0000256" key="3">
    <source>
        <dbReference type="ARBA" id="ARBA00022741"/>
    </source>
</evidence>
<accession>A0AAT9HGS2</accession>
<dbReference type="InterPro" id="IPR042099">
    <property type="entry name" value="ANL_N_sf"/>
</dbReference>
<dbReference type="GO" id="GO:0004321">
    <property type="term" value="F:fatty-acyl-CoA synthase activity"/>
    <property type="evidence" value="ECO:0007669"/>
    <property type="project" value="TreeGrafter"/>
</dbReference>
<reference evidence="5" key="2">
    <citation type="submission" date="2024-07" db="EMBL/GenBank/DDBJ databases">
        <title>Streptomyces haneummycinica sp. nov., a new antibiotic-producing actinobacterium isolated from marine sediment.</title>
        <authorList>
            <person name="Uemura M."/>
            <person name="Hamada M."/>
            <person name="Hirano S."/>
            <person name="Kobayashi K."/>
            <person name="Ohshiro T."/>
            <person name="Kobayashi T."/>
            <person name="Terahara T."/>
        </authorList>
    </citation>
    <scope>NUCLEOTIDE SEQUENCE</scope>
    <source>
        <strain evidence="5">KM77-8</strain>
    </source>
</reference>